<evidence type="ECO:0000256" key="10">
    <source>
        <dbReference type="HAMAP-Rule" id="MF_00442"/>
    </source>
</evidence>
<evidence type="ECO:0000256" key="4">
    <source>
        <dbReference type="ARBA" id="ARBA00022806"/>
    </source>
</evidence>
<dbReference type="CDD" id="cd18028">
    <property type="entry name" value="DEXHc_archSki2"/>
    <property type="match status" value="1"/>
</dbReference>
<dbReference type="SMART" id="SM00487">
    <property type="entry name" value="DEXDc"/>
    <property type="match status" value="1"/>
</dbReference>
<dbReference type="Gene3D" id="1.10.3380.30">
    <property type="match status" value="1"/>
</dbReference>
<keyword evidence="7 10" id="KW-0234">DNA repair</keyword>
<evidence type="ECO:0000256" key="8">
    <source>
        <dbReference type="ARBA" id="ARBA00023235"/>
    </source>
</evidence>
<sequence length="1023" mass="115484">MEYACDSNGDVLYITQREETAAASGLFCLLCDKEVIAKNKQDFPKRRWHFAHKAIGEKEHSLESIIHLNATMKVYDILSSKLDSDESLIFKFRCPRYNIDQYYNRIPFPLEQQDGLRTSDSYTFDMLKDATVIELEKPYSNIVPDISIWNNNKIVAAIEITSTRDVSLKKRQLYKEHKIPVIFIDVSTIDNYLYFERSSFDEESIISSEIYTLILNNPCQKYCDFTHFLTTKEMLLDQFKRKEMQSQIKVNEFQQAFTLITEETSISSLPKVLQETPRIRIDSLSLPREAIEIYTNAGIEELYPPQSEIVNKGLLEGNNILAAIPTACGKTLVAELAMLKHVLNGGKALYIVPLRALANEKYERFKEFESLGIKTGISTGELESKSEQLGKNDIIVCTSEKTDSMLRNGTTWLQDLSIVVVDEVHLLGDSLRGPTVDIVITKLRSIPDLQIVSLSATIGNAEVLAEWLDAELVVSEWRPTVLNEGIAIGKAMNFFTGENPHQEKIKHDTKDISANIVLDTIEQGAQCLVFESSRRNCAGFAKRFSNIKNQEQRAINALLDNDSKKELAVIADEVELSSNTGEAKILADCIRNGSAYHHAGLNSTQRKLVEEGFKNNLIKIISCTPTLAAGINLPARKVIIRNYSRFNPEWGMVPIPVLEYKQMVGRAGRPHLDPEGFSLLLAKEAGDIDELKEKYIFATAEDIDSYLRDESILRSHVLGIISSSSSISQQGIIEFFLRTFSAHTGDDNEFIESIYSCIEFLQNHEMITNENNLYMPTSLGLLVSRMYINPLTAAIITEKLEYAMQSKMKLTILSLLQLVCITDEIRSVYIKNPELVEYSCIALKIKEEIICPPEEHADLPYEYQSYLESLKNTLILKDWINEVDTEIIVEKYSTGEGDLHNLSSGAARIASAINRIAALREYDIPFNGLDIRLEYGAGPELVDLLKIKNVGRKRARLLYTNHVRSVETLKTCSFEQVSKLLGEKITLKIFKQLSMPVPPSVENSIQAAVKNSVVDAQKSLFDF</sequence>
<keyword evidence="8 10" id="KW-0413">Isomerase</keyword>
<comment type="similarity">
    <text evidence="10">Belongs to the helicase family. Hel308 subfamily.</text>
</comment>
<keyword evidence="1 10" id="KW-0547">Nucleotide-binding</keyword>
<feature type="domain" description="Helicase ATP-binding" evidence="11">
    <location>
        <begin position="311"/>
        <end position="476"/>
    </location>
</feature>
<dbReference type="SMART" id="SM00490">
    <property type="entry name" value="HELICc"/>
    <property type="match status" value="1"/>
</dbReference>
<dbReference type="InterPro" id="IPR001650">
    <property type="entry name" value="Helicase_C-like"/>
</dbReference>
<evidence type="ECO:0000313" key="13">
    <source>
        <dbReference type="EMBL" id="SFM21337.1"/>
    </source>
</evidence>
<evidence type="ECO:0000259" key="11">
    <source>
        <dbReference type="PROSITE" id="PS51192"/>
    </source>
</evidence>
<evidence type="ECO:0000256" key="9">
    <source>
        <dbReference type="ARBA" id="ARBA00034617"/>
    </source>
</evidence>
<dbReference type="SUPFAM" id="SSF158702">
    <property type="entry name" value="Sec63 N-terminal domain-like"/>
    <property type="match status" value="1"/>
</dbReference>
<keyword evidence="6 10" id="KW-0238">DNA-binding</keyword>
<dbReference type="Proteomes" id="UP000198535">
    <property type="component" value="Unassembled WGS sequence"/>
</dbReference>
<dbReference type="Pfam" id="PF00271">
    <property type="entry name" value="Helicase_C"/>
    <property type="match status" value="1"/>
</dbReference>
<evidence type="ECO:0000256" key="6">
    <source>
        <dbReference type="ARBA" id="ARBA00023125"/>
    </source>
</evidence>
<dbReference type="InterPro" id="IPR050474">
    <property type="entry name" value="Hel308_SKI2-like"/>
</dbReference>
<dbReference type="SUPFAM" id="SSF52540">
    <property type="entry name" value="P-loop containing nucleoside triphosphate hydrolases"/>
    <property type="match status" value="1"/>
</dbReference>
<dbReference type="HAMAP" id="MF_00442">
    <property type="entry name" value="Helicase_Hel308"/>
    <property type="match status" value="1"/>
</dbReference>
<dbReference type="Pfam" id="PF21280">
    <property type="entry name" value="Helicase_dom4_arc"/>
    <property type="match status" value="1"/>
</dbReference>
<dbReference type="Gene3D" id="1.10.150.20">
    <property type="entry name" value="5' to 3' exonuclease, C-terminal subdomain"/>
    <property type="match status" value="1"/>
</dbReference>
<dbReference type="PANTHER" id="PTHR47961:SF10">
    <property type="entry name" value="ATP-DEPENDENT DNA HELICASE HEL308"/>
    <property type="match status" value="1"/>
</dbReference>
<keyword evidence="14" id="KW-1185">Reference proteome</keyword>
<evidence type="ECO:0000256" key="1">
    <source>
        <dbReference type="ARBA" id="ARBA00022741"/>
    </source>
</evidence>
<feature type="domain" description="Helicase C-terminal" evidence="12">
    <location>
        <begin position="554"/>
        <end position="719"/>
    </location>
</feature>
<feature type="binding site" evidence="10">
    <location>
        <position position="306"/>
    </location>
    <ligand>
        <name>ATP</name>
        <dbReference type="ChEBI" id="CHEBI:30616"/>
    </ligand>
</feature>
<dbReference type="InterPro" id="IPR011545">
    <property type="entry name" value="DEAD/DEAH_box_helicase_dom"/>
</dbReference>
<evidence type="ECO:0000256" key="3">
    <source>
        <dbReference type="ARBA" id="ARBA00022801"/>
    </source>
</evidence>
<dbReference type="GO" id="GO:0005524">
    <property type="term" value="F:ATP binding"/>
    <property type="evidence" value="ECO:0007669"/>
    <property type="project" value="UniProtKB-UniRule"/>
</dbReference>
<keyword evidence="5 10" id="KW-0067">ATP-binding</keyword>
<dbReference type="PANTHER" id="PTHR47961">
    <property type="entry name" value="DNA POLYMERASE THETA, PUTATIVE (AFU_ORTHOLOGUE AFUA_1G05260)-RELATED"/>
    <property type="match status" value="1"/>
</dbReference>
<dbReference type="InterPro" id="IPR048772">
    <property type="entry name" value="Hel308-like_dom4"/>
</dbReference>
<comment type="catalytic activity">
    <reaction evidence="9 10">
        <text>Couples ATP hydrolysis with the unwinding of duplex DNA by translocating in the 3'-5' direction.</text>
        <dbReference type="EC" id="5.6.2.4"/>
    </reaction>
</comment>
<dbReference type="PROSITE" id="PS51194">
    <property type="entry name" value="HELICASE_CTER"/>
    <property type="match status" value="1"/>
</dbReference>
<dbReference type="Pfam" id="PF00270">
    <property type="entry name" value="DEAD"/>
    <property type="match status" value="1"/>
</dbReference>
<evidence type="ECO:0000256" key="5">
    <source>
        <dbReference type="ARBA" id="ARBA00022840"/>
    </source>
</evidence>
<organism evidence="13 14">
    <name type="scientific">Methanolobus profundi</name>
    <dbReference type="NCBI Taxonomy" id="487685"/>
    <lineage>
        <taxon>Archaea</taxon>
        <taxon>Methanobacteriati</taxon>
        <taxon>Methanobacteriota</taxon>
        <taxon>Stenosarchaea group</taxon>
        <taxon>Methanomicrobia</taxon>
        <taxon>Methanosarcinales</taxon>
        <taxon>Methanosarcinaceae</taxon>
        <taxon>Methanolobus</taxon>
    </lineage>
</organism>
<reference evidence="14" key="1">
    <citation type="submission" date="2016-10" db="EMBL/GenBank/DDBJ databases">
        <authorList>
            <person name="Varghese N."/>
            <person name="Submissions S."/>
        </authorList>
    </citation>
    <scope>NUCLEOTIDE SEQUENCE [LARGE SCALE GENOMIC DNA]</scope>
    <source>
        <strain evidence="14">Mob M</strain>
    </source>
</reference>
<dbReference type="EC" id="5.6.2.4" evidence="10"/>
<dbReference type="InterPro" id="IPR027417">
    <property type="entry name" value="P-loop_NTPase"/>
</dbReference>
<evidence type="ECO:0000259" key="12">
    <source>
        <dbReference type="PROSITE" id="PS51194"/>
    </source>
</evidence>
<comment type="subunit">
    <text evidence="10">Monomer.</text>
</comment>
<keyword evidence="2 10" id="KW-0227">DNA damage</keyword>
<comment type="function">
    <text evidence="10">DNA-dependent ATPase and 3'-5' DNA helicase that may be involved in repair of stalled replication forks.</text>
</comment>
<dbReference type="CDD" id="cd18795">
    <property type="entry name" value="SF2_C_Ski2"/>
    <property type="match status" value="1"/>
</dbReference>
<dbReference type="GO" id="GO:0003677">
    <property type="term" value="F:DNA binding"/>
    <property type="evidence" value="ECO:0007669"/>
    <property type="project" value="UniProtKB-UniRule"/>
</dbReference>
<gene>
    <name evidence="10" type="primary">hel308</name>
    <name evidence="13" type="ORF">SAMN04488696_0386</name>
</gene>
<comment type="catalytic activity">
    <reaction evidence="10">
        <text>ATP + H2O = ADP + phosphate + H(+)</text>
        <dbReference type="Rhea" id="RHEA:13065"/>
        <dbReference type="ChEBI" id="CHEBI:15377"/>
        <dbReference type="ChEBI" id="CHEBI:15378"/>
        <dbReference type="ChEBI" id="CHEBI:30616"/>
        <dbReference type="ChEBI" id="CHEBI:43474"/>
        <dbReference type="ChEBI" id="CHEBI:456216"/>
        <dbReference type="EC" id="5.6.2.4"/>
    </reaction>
</comment>
<dbReference type="SUPFAM" id="SSF46785">
    <property type="entry name" value="Winged helix' DNA-binding domain"/>
    <property type="match status" value="1"/>
</dbReference>
<dbReference type="InterPro" id="IPR036390">
    <property type="entry name" value="WH_DNA-bd_sf"/>
</dbReference>
<dbReference type="EMBL" id="FOUJ01000001">
    <property type="protein sequence ID" value="SFM21337.1"/>
    <property type="molecule type" value="Genomic_DNA"/>
</dbReference>
<dbReference type="InterPro" id="IPR014001">
    <property type="entry name" value="Helicase_ATP-bd"/>
</dbReference>
<dbReference type="GO" id="GO:0016887">
    <property type="term" value="F:ATP hydrolysis activity"/>
    <property type="evidence" value="ECO:0007669"/>
    <property type="project" value="RHEA"/>
</dbReference>
<dbReference type="Gene3D" id="3.40.50.300">
    <property type="entry name" value="P-loop containing nucleotide triphosphate hydrolases"/>
    <property type="match status" value="2"/>
</dbReference>
<dbReference type="STRING" id="487685.SAMN04488696_0386"/>
<dbReference type="GO" id="GO:0006281">
    <property type="term" value="P:DNA repair"/>
    <property type="evidence" value="ECO:0007669"/>
    <property type="project" value="UniProtKB-UniRule"/>
</dbReference>
<dbReference type="GO" id="GO:0043138">
    <property type="term" value="F:3'-5' DNA helicase activity"/>
    <property type="evidence" value="ECO:0007669"/>
    <property type="project" value="UniProtKB-UniRule"/>
</dbReference>
<dbReference type="InterPro" id="IPR022965">
    <property type="entry name" value="Helicase_Hel308"/>
</dbReference>
<keyword evidence="4 10" id="KW-0347">Helicase</keyword>
<dbReference type="PROSITE" id="PS51192">
    <property type="entry name" value="HELICASE_ATP_BIND_1"/>
    <property type="match status" value="1"/>
</dbReference>
<evidence type="ECO:0000256" key="2">
    <source>
        <dbReference type="ARBA" id="ARBA00022763"/>
    </source>
</evidence>
<evidence type="ECO:0000256" key="7">
    <source>
        <dbReference type="ARBA" id="ARBA00023204"/>
    </source>
</evidence>
<keyword evidence="3 10" id="KW-0378">Hydrolase</keyword>
<dbReference type="AlphaFoldDB" id="A0A1I4P1D5"/>
<accession>A0A1I4P1D5</accession>
<name>A0A1I4P1D5_9EURY</name>
<evidence type="ECO:0000313" key="14">
    <source>
        <dbReference type="Proteomes" id="UP000198535"/>
    </source>
</evidence>
<protein>
    <recommendedName>
        <fullName evidence="10">ATP-dependent DNA helicase Hel308</fullName>
        <ecNumber evidence="10">5.6.2.4</ecNumber>
    </recommendedName>
    <alternativeName>
        <fullName evidence="10">DNA 3'-5' helicase Hel308</fullName>
    </alternativeName>
</protein>
<dbReference type="RefSeq" id="WP_245747815.1">
    <property type="nucleotide sequence ID" value="NZ_FOUJ01000001.1"/>
</dbReference>
<proteinExistence type="inferred from homology"/>